<dbReference type="Proteomes" id="UP000198892">
    <property type="component" value="Unassembled WGS sequence"/>
</dbReference>
<dbReference type="RefSeq" id="WP_093337461.1">
    <property type="nucleotide sequence ID" value="NZ_FOXD01000011.1"/>
</dbReference>
<evidence type="ECO:0000256" key="3">
    <source>
        <dbReference type="ARBA" id="ARBA00022741"/>
    </source>
</evidence>
<dbReference type="SMART" id="SM00382">
    <property type="entry name" value="AAA"/>
    <property type="match status" value="1"/>
</dbReference>
<dbReference type="Gene3D" id="3.40.50.300">
    <property type="entry name" value="P-loop containing nucleotide triphosphate hydrolases"/>
    <property type="match status" value="1"/>
</dbReference>
<keyword evidence="4 6" id="KW-0067">ATP-binding</keyword>
<evidence type="ECO:0000259" key="5">
    <source>
        <dbReference type="PROSITE" id="PS50893"/>
    </source>
</evidence>
<evidence type="ECO:0000256" key="4">
    <source>
        <dbReference type="ARBA" id="ARBA00022840"/>
    </source>
</evidence>
<dbReference type="CDD" id="cd03230">
    <property type="entry name" value="ABC_DR_subfamily_A"/>
    <property type="match status" value="1"/>
</dbReference>
<dbReference type="STRING" id="1884432.SAMN05518683_11188"/>
<dbReference type="OrthoDB" id="9804819at2"/>
<reference evidence="7" key="1">
    <citation type="submission" date="2016-10" db="EMBL/GenBank/DDBJ databases">
        <authorList>
            <person name="Varghese N."/>
            <person name="Submissions S."/>
        </authorList>
    </citation>
    <scope>NUCLEOTIDE SEQUENCE [LARGE SCALE GENOMIC DNA]</scope>
    <source>
        <strain evidence="7">S7</strain>
    </source>
</reference>
<comment type="similarity">
    <text evidence="1">Belongs to the ABC transporter superfamily.</text>
</comment>
<dbReference type="AlphaFoldDB" id="A0A1I5TVR3"/>
<sequence length="314" mass="35521">MSEPIVQIQHLNKSYGDTTAVKDLNLEIERGEIFGLLGPNGAGKSTTILSMLGLTDIDSGNVKVNGFHSQRRPIRVKTVTGYLPDQVGFYEDMTGMENLMLTARLNRISDQQALEDAENLLQLVYLQYAKHDKVRTFSRGMKQRLGLADILMKQPEIIIMDEPTLGIDPKGVQELLTLIKQLREEKQLTVILSSHHLQQVQSICDRVGLFMNGSLFAVGTVEELSEKLFANEDVSFDIVFENALSPADKEDLKQLTEGKVQFLTESHITILSSCEHDFIQWLNDRPLPLRQMVKQGYELQDIYERYFTEGGETT</sequence>
<evidence type="ECO:0000256" key="1">
    <source>
        <dbReference type="ARBA" id="ARBA00005417"/>
    </source>
</evidence>
<dbReference type="Pfam" id="PF00005">
    <property type="entry name" value="ABC_tran"/>
    <property type="match status" value="1"/>
</dbReference>
<keyword evidence="3" id="KW-0547">Nucleotide-binding</keyword>
<dbReference type="PANTHER" id="PTHR43335:SF4">
    <property type="entry name" value="ABC TRANSPORTER, ATP-BINDING PROTEIN"/>
    <property type="match status" value="1"/>
</dbReference>
<dbReference type="SUPFAM" id="SSF52540">
    <property type="entry name" value="P-loop containing nucleoside triphosphate hydrolases"/>
    <property type="match status" value="1"/>
</dbReference>
<feature type="domain" description="ABC transporter" evidence="5">
    <location>
        <begin position="6"/>
        <end position="237"/>
    </location>
</feature>
<dbReference type="InterPro" id="IPR003439">
    <property type="entry name" value="ABC_transporter-like_ATP-bd"/>
</dbReference>
<dbReference type="GO" id="GO:0016887">
    <property type="term" value="F:ATP hydrolysis activity"/>
    <property type="evidence" value="ECO:0007669"/>
    <property type="project" value="InterPro"/>
</dbReference>
<proteinExistence type="inferred from homology"/>
<gene>
    <name evidence="6" type="ORF">SAMN05518683_11188</name>
</gene>
<dbReference type="InterPro" id="IPR003593">
    <property type="entry name" value="AAA+_ATPase"/>
</dbReference>
<protein>
    <submittedName>
        <fullName evidence="6">ABC-2 type transport system ATP-binding protein</fullName>
    </submittedName>
</protein>
<evidence type="ECO:0000313" key="6">
    <source>
        <dbReference type="EMBL" id="SFP86406.1"/>
    </source>
</evidence>
<organism evidence="6 7">
    <name type="scientific">Salibacterium halotolerans</name>
    <dbReference type="NCBI Taxonomy" id="1884432"/>
    <lineage>
        <taxon>Bacteria</taxon>
        <taxon>Bacillati</taxon>
        <taxon>Bacillota</taxon>
        <taxon>Bacilli</taxon>
        <taxon>Bacillales</taxon>
        <taxon>Bacillaceae</taxon>
    </lineage>
</organism>
<evidence type="ECO:0000256" key="2">
    <source>
        <dbReference type="ARBA" id="ARBA00022448"/>
    </source>
</evidence>
<accession>A0A1I5TVR3</accession>
<dbReference type="InterPro" id="IPR027417">
    <property type="entry name" value="P-loop_NTPase"/>
</dbReference>
<dbReference type="EMBL" id="FOXD01000011">
    <property type="protein sequence ID" value="SFP86406.1"/>
    <property type="molecule type" value="Genomic_DNA"/>
</dbReference>
<keyword evidence="2" id="KW-0813">Transport</keyword>
<dbReference type="GO" id="GO:0005524">
    <property type="term" value="F:ATP binding"/>
    <property type="evidence" value="ECO:0007669"/>
    <property type="project" value="UniProtKB-KW"/>
</dbReference>
<dbReference type="PROSITE" id="PS50893">
    <property type="entry name" value="ABC_TRANSPORTER_2"/>
    <property type="match status" value="1"/>
</dbReference>
<name>A0A1I5TVR3_9BACI</name>
<dbReference type="PANTHER" id="PTHR43335">
    <property type="entry name" value="ABC TRANSPORTER, ATP-BINDING PROTEIN"/>
    <property type="match status" value="1"/>
</dbReference>
<evidence type="ECO:0000313" key="7">
    <source>
        <dbReference type="Proteomes" id="UP000198892"/>
    </source>
</evidence>
<keyword evidence="7" id="KW-1185">Reference proteome</keyword>